<evidence type="ECO:0000256" key="2">
    <source>
        <dbReference type="ARBA" id="ARBA00022771"/>
    </source>
</evidence>
<feature type="transmembrane region" description="Helical" evidence="5">
    <location>
        <begin position="7"/>
        <end position="32"/>
    </location>
</feature>
<evidence type="ECO:0000259" key="6">
    <source>
        <dbReference type="PROSITE" id="PS50089"/>
    </source>
</evidence>
<dbReference type="EMBL" id="HBHW01037221">
    <property type="protein sequence ID" value="CAE0060558.1"/>
    <property type="molecule type" value="Transcribed_RNA"/>
</dbReference>
<dbReference type="InterPro" id="IPR013083">
    <property type="entry name" value="Znf_RING/FYVE/PHD"/>
</dbReference>
<feature type="domain" description="RING-type" evidence="6">
    <location>
        <begin position="227"/>
        <end position="273"/>
    </location>
</feature>
<dbReference type="SMART" id="SM00184">
    <property type="entry name" value="RING"/>
    <property type="match status" value="1"/>
</dbReference>
<dbReference type="InterPro" id="IPR051834">
    <property type="entry name" value="RING_finger_E3_ligase"/>
</dbReference>
<keyword evidence="5" id="KW-0472">Membrane</keyword>
<dbReference type="PROSITE" id="PS50089">
    <property type="entry name" value="ZF_RING_2"/>
    <property type="match status" value="1"/>
</dbReference>
<dbReference type="GO" id="GO:0006511">
    <property type="term" value="P:ubiquitin-dependent protein catabolic process"/>
    <property type="evidence" value="ECO:0007669"/>
    <property type="project" value="TreeGrafter"/>
</dbReference>
<dbReference type="SMART" id="SM00744">
    <property type="entry name" value="RINGv"/>
    <property type="match status" value="1"/>
</dbReference>
<keyword evidence="5" id="KW-0812">Transmembrane</keyword>
<sequence length="296" mass="32351">MPQRASWGTIALSTLMLAVLFTILGGAMFYAIDSWQIYYDELADCEGRNEVSCTVTSVVVQNSPAPAPGRGDLSRLKLEVEPGQNTTGFSSVVVFVPYDMEYSMRPMEAEKQKQPFLESAESSEDIVCHQSPNDPEDIKVDCEEPVITGPIIWTIACVLYAIVLALFISYLYRKTSLFVIRPYVPHPNGGSMPFAGATAGSHPEAGLTEEELKSILEEVDVEDPATCAICLEDYGGTECSDKTVGLRCSHLFHETCIKKWLTSQRGKNCPICKEAVSSEDASAQLESVQLESVSAV</sequence>
<name>A0A7S3A527_9RHOD</name>
<proteinExistence type="predicted"/>
<keyword evidence="1" id="KW-0479">Metal-binding</keyword>
<dbReference type="GO" id="GO:0008270">
    <property type="term" value="F:zinc ion binding"/>
    <property type="evidence" value="ECO:0007669"/>
    <property type="project" value="UniProtKB-KW"/>
</dbReference>
<dbReference type="GO" id="GO:0061630">
    <property type="term" value="F:ubiquitin protein ligase activity"/>
    <property type="evidence" value="ECO:0007669"/>
    <property type="project" value="TreeGrafter"/>
</dbReference>
<evidence type="ECO:0000256" key="5">
    <source>
        <dbReference type="SAM" id="Phobius"/>
    </source>
</evidence>
<evidence type="ECO:0000256" key="1">
    <source>
        <dbReference type="ARBA" id="ARBA00022723"/>
    </source>
</evidence>
<protein>
    <recommendedName>
        <fullName evidence="6">RING-type domain-containing protein</fullName>
    </recommendedName>
</protein>
<dbReference type="AlphaFoldDB" id="A0A7S3A527"/>
<dbReference type="Gene3D" id="3.30.40.10">
    <property type="entry name" value="Zinc/RING finger domain, C3HC4 (zinc finger)"/>
    <property type="match status" value="1"/>
</dbReference>
<dbReference type="GO" id="GO:0005634">
    <property type="term" value="C:nucleus"/>
    <property type="evidence" value="ECO:0007669"/>
    <property type="project" value="TreeGrafter"/>
</dbReference>
<keyword evidence="5" id="KW-1133">Transmembrane helix</keyword>
<dbReference type="InterPro" id="IPR011016">
    <property type="entry name" value="Znf_RING-CH"/>
</dbReference>
<dbReference type="PANTHER" id="PTHR45931:SF16">
    <property type="entry name" value="RING_U-BOX SUPERFAMILY PROTEIN"/>
    <property type="match status" value="1"/>
</dbReference>
<keyword evidence="3" id="KW-0862">Zinc</keyword>
<dbReference type="SUPFAM" id="SSF57850">
    <property type="entry name" value="RING/U-box"/>
    <property type="match status" value="1"/>
</dbReference>
<evidence type="ECO:0000313" key="7">
    <source>
        <dbReference type="EMBL" id="CAE0060558.1"/>
    </source>
</evidence>
<feature type="transmembrane region" description="Helical" evidence="5">
    <location>
        <begin position="151"/>
        <end position="172"/>
    </location>
</feature>
<evidence type="ECO:0000256" key="4">
    <source>
        <dbReference type="PROSITE-ProRule" id="PRU00175"/>
    </source>
</evidence>
<accession>A0A7S3A527</accession>
<gene>
    <name evidence="7" type="ORF">RMAR00112_LOCUS28624</name>
</gene>
<dbReference type="Pfam" id="PF13639">
    <property type="entry name" value="zf-RING_2"/>
    <property type="match status" value="1"/>
</dbReference>
<organism evidence="7">
    <name type="scientific">Rhodosorus marinus</name>
    <dbReference type="NCBI Taxonomy" id="101924"/>
    <lineage>
        <taxon>Eukaryota</taxon>
        <taxon>Rhodophyta</taxon>
        <taxon>Stylonematophyceae</taxon>
        <taxon>Stylonematales</taxon>
        <taxon>Stylonemataceae</taxon>
        <taxon>Rhodosorus</taxon>
    </lineage>
</organism>
<evidence type="ECO:0000256" key="3">
    <source>
        <dbReference type="ARBA" id="ARBA00022833"/>
    </source>
</evidence>
<dbReference type="PANTHER" id="PTHR45931">
    <property type="entry name" value="SI:CH211-59O9.10"/>
    <property type="match status" value="1"/>
</dbReference>
<dbReference type="InterPro" id="IPR001841">
    <property type="entry name" value="Znf_RING"/>
</dbReference>
<reference evidence="7" key="1">
    <citation type="submission" date="2021-01" db="EMBL/GenBank/DDBJ databases">
        <authorList>
            <person name="Corre E."/>
            <person name="Pelletier E."/>
            <person name="Niang G."/>
            <person name="Scheremetjew M."/>
            <person name="Finn R."/>
            <person name="Kale V."/>
            <person name="Holt S."/>
            <person name="Cochrane G."/>
            <person name="Meng A."/>
            <person name="Brown T."/>
            <person name="Cohen L."/>
        </authorList>
    </citation>
    <scope>NUCLEOTIDE SEQUENCE</scope>
    <source>
        <strain evidence="7">CCMP 769</strain>
    </source>
</reference>
<keyword evidence="2 4" id="KW-0863">Zinc-finger</keyword>
<dbReference type="SMART" id="SM01197">
    <property type="entry name" value="FANCL_C"/>
    <property type="match status" value="1"/>
</dbReference>